<dbReference type="Proteomes" id="UP000295096">
    <property type="component" value="Unassembled WGS sequence"/>
</dbReference>
<keyword evidence="1" id="KW-1133">Transmembrane helix</keyword>
<comment type="caution">
    <text evidence="2">The sequence shown here is derived from an EMBL/GenBank/DDBJ whole genome shotgun (WGS) entry which is preliminary data.</text>
</comment>
<evidence type="ECO:0000313" key="3">
    <source>
        <dbReference type="Proteomes" id="UP000295096"/>
    </source>
</evidence>
<proteinExistence type="predicted"/>
<keyword evidence="1" id="KW-0812">Transmembrane</keyword>
<name>A0A4R5Q772_9PROT</name>
<gene>
    <name evidence="2" type="ORF">E2C06_34365</name>
</gene>
<dbReference type="EMBL" id="SMSJ01000154">
    <property type="protein sequence ID" value="TDH58101.1"/>
    <property type="molecule type" value="Genomic_DNA"/>
</dbReference>
<keyword evidence="1" id="KW-0472">Membrane</keyword>
<protein>
    <submittedName>
        <fullName evidence="2">Uncharacterized protein</fullName>
    </submittedName>
</protein>
<keyword evidence="3" id="KW-1185">Reference proteome</keyword>
<reference evidence="2 3" key="1">
    <citation type="journal article" date="2016" name="J. Microbiol.">
        <title>Dankookia rubra gen. nov., sp. nov., an alphaproteobacterium isolated from sediment of a shallow stream.</title>
        <authorList>
            <person name="Kim W.H."/>
            <person name="Kim D.H."/>
            <person name="Kang K."/>
            <person name="Ahn T.Y."/>
        </authorList>
    </citation>
    <scope>NUCLEOTIDE SEQUENCE [LARGE SCALE GENOMIC DNA]</scope>
    <source>
        <strain evidence="2 3">JCM30602</strain>
    </source>
</reference>
<dbReference type="OrthoDB" id="9849867at2"/>
<evidence type="ECO:0000313" key="2">
    <source>
        <dbReference type="EMBL" id="TDH58101.1"/>
    </source>
</evidence>
<evidence type="ECO:0000256" key="1">
    <source>
        <dbReference type="SAM" id="Phobius"/>
    </source>
</evidence>
<dbReference type="AlphaFoldDB" id="A0A4R5Q772"/>
<accession>A0A4R5Q772</accession>
<dbReference type="RefSeq" id="WP_133293051.1">
    <property type="nucleotide sequence ID" value="NZ_SMSJ01000154.1"/>
</dbReference>
<organism evidence="2 3">
    <name type="scientific">Dankookia rubra</name>
    <dbReference type="NCBI Taxonomy" id="1442381"/>
    <lineage>
        <taxon>Bacteria</taxon>
        <taxon>Pseudomonadati</taxon>
        <taxon>Pseudomonadota</taxon>
        <taxon>Alphaproteobacteria</taxon>
        <taxon>Acetobacterales</taxon>
        <taxon>Roseomonadaceae</taxon>
        <taxon>Dankookia</taxon>
    </lineage>
</organism>
<sequence length="158" mass="16531">MSGVTAEQVAALCDEAGMGESDPLRASMVSLARSAEELRAAADRIGREAAGRAATAAAAECRSQMARVAREVSWIRRLAVGGLVLCAAGGGWWAGQRMPQPTPLGRLTPAQAETVRWNDFGVLLAGCQRGKPQGGREWCGFTQGWWLSPPPAPKGGTG</sequence>
<feature type="transmembrane region" description="Helical" evidence="1">
    <location>
        <begin position="74"/>
        <end position="94"/>
    </location>
</feature>